<accession>A0A919F8M5</accession>
<evidence type="ECO:0000313" key="2">
    <source>
        <dbReference type="Proteomes" id="UP000623958"/>
    </source>
</evidence>
<dbReference type="Proteomes" id="UP000623958">
    <property type="component" value="Unassembled WGS sequence"/>
</dbReference>
<proteinExistence type="predicted"/>
<comment type="caution">
    <text evidence="1">The sequence shown here is derived from an EMBL/GenBank/DDBJ whole genome shotgun (WGS) entry which is preliminary data.</text>
</comment>
<reference evidence="1" key="2">
    <citation type="submission" date="2020-09" db="EMBL/GenBank/DDBJ databases">
        <authorList>
            <person name="Sun Q."/>
            <person name="Ohkuma M."/>
        </authorList>
    </citation>
    <scope>NUCLEOTIDE SEQUENCE</scope>
    <source>
        <strain evidence="1">JCM 13306</strain>
    </source>
</reference>
<organism evidence="1 2">
    <name type="scientific">Xanthomonas boreopolis</name>
    <dbReference type="NCBI Taxonomy" id="86183"/>
    <lineage>
        <taxon>Bacteria</taxon>
        <taxon>Pseudomonadati</taxon>
        <taxon>Pseudomonadota</taxon>
        <taxon>Gammaproteobacteria</taxon>
        <taxon>Lysobacterales</taxon>
        <taxon>Lysobacteraceae</taxon>
        <taxon>Xanthomonas</taxon>
    </lineage>
</organism>
<name>A0A919F8M5_9XANT</name>
<keyword evidence="2" id="KW-1185">Reference proteome</keyword>
<dbReference type="RefSeq" id="WP_140727458.1">
    <property type="nucleotide sequence ID" value="NZ_BNBA01000013.1"/>
</dbReference>
<evidence type="ECO:0000313" key="1">
    <source>
        <dbReference type="EMBL" id="GHH53904.1"/>
    </source>
</evidence>
<dbReference type="EMBL" id="BNBA01000013">
    <property type="protein sequence ID" value="GHH53904.1"/>
    <property type="molecule type" value="Genomic_DNA"/>
</dbReference>
<sequence>MERHYFADFEAYSGGRPVLWGQVTYSMHAERDEDIDPQALIEALRARAAQAHGIEPGQVRLCHVARL</sequence>
<reference evidence="1" key="1">
    <citation type="journal article" date="2014" name="Int. J. Syst. Evol. Microbiol.">
        <title>Complete genome sequence of Corynebacterium casei LMG S-19264T (=DSM 44701T), isolated from a smear-ripened cheese.</title>
        <authorList>
            <consortium name="US DOE Joint Genome Institute (JGI-PGF)"/>
            <person name="Walter F."/>
            <person name="Albersmeier A."/>
            <person name="Kalinowski J."/>
            <person name="Ruckert C."/>
        </authorList>
    </citation>
    <scope>NUCLEOTIDE SEQUENCE</scope>
    <source>
        <strain evidence="1">JCM 13306</strain>
    </source>
</reference>
<gene>
    <name evidence="1" type="ORF">GCM10009090_19930</name>
</gene>
<dbReference type="AlphaFoldDB" id="A0A919F8M5"/>
<protein>
    <submittedName>
        <fullName evidence="1">Uncharacterized protein</fullName>
    </submittedName>
</protein>